<dbReference type="Gene3D" id="2.60.40.10">
    <property type="entry name" value="Immunoglobulins"/>
    <property type="match status" value="1"/>
</dbReference>
<protein>
    <submittedName>
        <fullName evidence="6">Glycogen debranching enzyme</fullName>
    </submittedName>
</protein>
<feature type="region of interest" description="Disordered" evidence="4">
    <location>
        <begin position="471"/>
        <end position="496"/>
    </location>
</feature>
<dbReference type="GO" id="GO:0004135">
    <property type="term" value="F:amylo-alpha-1,6-glucosidase activity"/>
    <property type="evidence" value="ECO:0007669"/>
    <property type="project" value="InterPro"/>
</dbReference>
<dbReference type="AlphaFoldDB" id="A0A1D8UQR3"/>
<keyword evidence="2" id="KW-0378">Hydrolase</keyword>
<dbReference type="RefSeq" id="WP_070401816.1">
    <property type="nucleotide sequence ID" value="NZ_BJVW01000004.1"/>
</dbReference>
<evidence type="ECO:0000313" key="7">
    <source>
        <dbReference type="Proteomes" id="UP000179145"/>
    </source>
</evidence>
<dbReference type="InterPro" id="IPR044505">
    <property type="entry name" value="GlgX_Isoamylase_N_E_set"/>
</dbReference>
<dbReference type="GO" id="GO:0005980">
    <property type="term" value="P:glycogen catabolic process"/>
    <property type="evidence" value="ECO:0007669"/>
    <property type="project" value="InterPro"/>
</dbReference>
<evidence type="ECO:0000256" key="2">
    <source>
        <dbReference type="ARBA" id="ARBA00022801"/>
    </source>
</evidence>
<dbReference type="InterPro" id="IPR011837">
    <property type="entry name" value="Glycogen_debranch_GlgX"/>
</dbReference>
<dbReference type="InterPro" id="IPR004193">
    <property type="entry name" value="Glyco_hydro_13_N"/>
</dbReference>
<dbReference type="CDD" id="cd02856">
    <property type="entry name" value="E_set_GDE_Isoamylase_N"/>
    <property type="match status" value="1"/>
</dbReference>
<dbReference type="Gene3D" id="2.60.40.1180">
    <property type="entry name" value="Golgi alpha-mannosidase II"/>
    <property type="match status" value="1"/>
</dbReference>
<proteinExistence type="inferred from homology"/>
<dbReference type="InterPro" id="IPR013780">
    <property type="entry name" value="Glyco_hydro_b"/>
</dbReference>
<name>A0A1D8UQR3_9PROT</name>
<dbReference type="SUPFAM" id="SSF81296">
    <property type="entry name" value="E set domains"/>
    <property type="match status" value="1"/>
</dbReference>
<dbReference type="SUPFAM" id="SSF51445">
    <property type="entry name" value="(Trans)glycosidases"/>
    <property type="match status" value="1"/>
</dbReference>
<dbReference type="InterPro" id="IPR013783">
    <property type="entry name" value="Ig-like_fold"/>
</dbReference>
<feature type="compositionally biased region" description="Basic and acidic residues" evidence="4">
    <location>
        <begin position="471"/>
        <end position="484"/>
    </location>
</feature>
<feature type="domain" description="Glycosyl hydrolase family 13 catalytic" evidence="5">
    <location>
        <begin position="167"/>
        <end position="574"/>
    </location>
</feature>
<dbReference type="SMART" id="SM00642">
    <property type="entry name" value="Aamy"/>
    <property type="match status" value="1"/>
</dbReference>
<dbReference type="OrthoDB" id="3236218at2"/>
<dbReference type="EMBL" id="CP014674">
    <property type="protein sequence ID" value="AOX15978.1"/>
    <property type="molecule type" value="Genomic_DNA"/>
</dbReference>
<dbReference type="InterPro" id="IPR017853">
    <property type="entry name" value="GH"/>
</dbReference>
<reference evidence="6 7" key="1">
    <citation type="journal article" date="2016" name="Microb. Cell Fact.">
        <title>Dissection of exopolysaccharide biosynthesis in Kozakia baliensis.</title>
        <authorList>
            <person name="Brandt J.U."/>
            <person name="Jakob F."/>
            <person name="Behr J."/>
            <person name="Geissler A.J."/>
            <person name="Vogel R.F."/>
        </authorList>
    </citation>
    <scope>NUCLEOTIDE SEQUENCE [LARGE SCALE GENOMIC DNA]</scope>
    <source>
        <strain evidence="6 7">DSM 14400</strain>
    </source>
</reference>
<sequence>MSIPLRRSLREGNPSERGAVYDGKGVNFAIFSAHAKAIEVCLFDRSGKNELDRIKLPEYTDQIFHGWIPDIHPGQLYGFRVYGDYEPDAGHRFNSNKLLLDPYAREHYGELKWDPALFGYQLDHPDKDLSFSDVDSASFMPKCVITDPGHKNFRHPRTRWAETVVYETHVKGYTQQHPHVPRKLRGTYAGLANKHVLEHIKSLGVTAIELLPVQSFVTDQYLVDHGLTNYWGYNTIGFFAPETRYAADTDDPASEFRRMVTACHEMGLEVIMDVVYNHTAEGNELGPTLSFKGIDNLSYYRLMPDNLRYYINDTGTGNTFNLSNLRAIQFVADSLRYWTNEMGVDGFRFDLCSVLARERSGFDSEAGFLRVCRQDPTLSHVKLIAEPWDIGPGGYQVGHFPPSWAEWNDQFRDTVRDFWRGEARANALAPRLLGSPDMFNHSGRQAWASVNFVTAHDGFTLKDCVSYNEKHNEANGEGGKDGSSDNRSYNYGVEGPTDDPDVNALRWRQCRNMLATLIFSQGTPMILAGDEFGRTQGGNNNAYCQDTPISWVNWDIGEEEESLTRFVTRLLALRKRFPILHRSRFLTEAYNKELEVKELTWISAGGGEMSPTEWEQAQCFGLMLDGRAQPSGIMRRGADATLLLVANSWHDVVEFHLPVAEGGAWRLLVDTNQPEAGAKIEQNKFEQKHVYMVTGRSVLLFELLDGSNAGH</sequence>
<keyword evidence="7" id="KW-1185">Reference proteome</keyword>
<dbReference type="InterPro" id="IPR014756">
    <property type="entry name" value="Ig_E-set"/>
</dbReference>
<dbReference type="PANTHER" id="PTHR43002">
    <property type="entry name" value="GLYCOGEN DEBRANCHING ENZYME"/>
    <property type="match status" value="1"/>
</dbReference>
<dbReference type="NCBIfam" id="TIGR02100">
    <property type="entry name" value="glgX_debranch"/>
    <property type="match status" value="1"/>
</dbReference>
<gene>
    <name evidence="6" type="ORF">A0U89_01220</name>
</gene>
<dbReference type="CDD" id="cd11326">
    <property type="entry name" value="AmyAc_Glg_debranch"/>
    <property type="match status" value="1"/>
</dbReference>
<dbReference type="SUPFAM" id="SSF51011">
    <property type="entry name" value="Glycosyl hydrolase domain"/>
    <property type="match status" value="1"/>
</dbReference>
<dbReference type="Proteomes" id="UP000179145">
    <property type="component" value="Chromosome"/>
</dbReference>
<dbReference type="STRING" id="153496.A0U89_01220"/>
<keyword evidence="3" id="KW-0326">Glycosidase</keyword>
<evidence type="ECO:0000256" key="4">
    <source>
        <dbReference type="SAM" id="MobiDB-lite"/>
    </source>
</evidence>
<dbReference type="InterPro" id="IPR006047">
    <property type="entry name" value="GH13_cat_dom"/>
</dbReference>
<dbReference type="KEGG" id="kba:A0U89_01220"/>
<comment type="similarity">
    <text evidence="1">Belongs to the glycosyl hydrolase 13 family.</text>
</comment>
<dbReference type="Gene3D" id="3.20.20.80">
    <property type="entry name" value="Glycosidases"/>
    <property type="match status" value="1"/>
</dbReference>
<evidence type="ECO:0000313" key="6">
    <source>
        <dbReference type="EMBL" id="AOX15978.1"/>
    </source>
</evidence>
<evidence type="ECO:0000256" key="1">
    <source>
        <dbReference type="ARBA" id="ARBA00008061"/>
    </source>
</evidence>
<dbReference type="Pfam" id="PF00128">
    <property type="entry name" value="Alpha-amylase"/>
    <property type="match status" value="1"/>
</dbReference>
<accession>A0A1D8UQR3</accession>
<evidence type="ECO:0000256" key="3">
    <source>
        <dbReference type="ARBA" id="ARBA00023295"/>
    </source>
</evidence>
<evidence type="ECO:0000259" key="5">
    <source>
        <dbReference type="SMART" id="SM00642"/>
    </source>
</evidence>
<organism evidence="6 7">
    <name type="scientific">Kozakia baliensis</name>
    <dbReference type="NCBI Taxonomy" id="153496"/>
    <lineage>
        <taxon>Bacteria</taxon>
        <taxon>Pseudomonadati</taxon>
        <taxon>Pseudomonadota</taxon>
        <taxon>Alphaproteobacteria</taxon>
        <taxon>Acetobacterales</taxon>
        <taxon>Acetobacteraceae</taxon>
        <taxon>Kozakia</taxon>
    </lineage>
</organism>
<dbReference type="eggNOG" id="COG1523">
    <property type="taxonomic scope" value="Bacteria"/>
</dbReference>
<dbReference type="Pfam" id="PF02922">
    <property type="entry name" value="CBM_48"/>
    <property type="match status" value="1"/>
</dbReference>